<organism evidence="4 5">
    <name type="scientific">Larinioides sclopetarius</name>
    <dbReference type="NCBI Taxonomy" id="280406"/>
    <lineage>
        <taxon>Eukaryota</taxon>
        <taxon>Metazoa</taxon>
        <taxon>Ecdysozoa</taxon>
        <taxon>Arthropoda</taxon>
        <taxon>Chelicerata</taxon>
        <taxon>Arachnida</taxon>
        <taxon>Araneae</taxon>
        <taxon>Araneomorphae</taxon>
        <taxon>Entelegynae</taxon>
        <taxon>Araneoidea</taxon>
        <taxon>Araneidae</taxon>
        <taxon>Larinioides</taxon>
    </lineage>
</organism>
<sequence>MVMQDSGGTATEDIDENSRNEACLSEETVRRLGRLGVKIEKYYKSSRDIEFGIANDQIFILQSRPVTNIAAETDYEILHEFDNALRCENVHYTIANVGEVFPGAASPLAIDLATKYFAVFYERQSLRKGFVENFFKSKYFLTGIQPFSYHMMISAAEIITRYGIDTTRSKGFMISIFGRILTDEGLLNYAYGKYKGDQKPSLKDDLRYYWDLFFYDLGYKKIREAIFNYPLNFLKFDSAKETYQAILDSCSDFDGAVEMHLESSESSSNWNIILFSILCEAKGYIDTDVYSDFAILLASSSNIESANVPQAMQEVALQIVKDIGSEKFCSMSVEEAEEWLLSTQSAAGHQFRQFLERHGHRCLKEFDIRSVTWGSDPKILIKLLQSLAPACKEQPKDEDKSMGKIFSQLHIPLNFLNKCLLRLILPNCRRAIRAREAGKSLTIKIFDHWRKSFRRLGKQMLSEGRLPDEDLIYFLTLDEIKDLLDTRSPSIISRANYRRRIFTIAEDFKFPEISRGFPKPINFDQEKTDSHEYIADLTMKGTPVSLGVSKGYARVAMSLEEASKLKPGEILITYCTDIGWSPYFPIISGVVTELGGLISHGAVVSREYGVPCVVGMQGATKKFRTGDYVLLDGKKGILQRLPLPEE</sequence>
<dbReference type="GO" id="GO:0005524">
    <property type="term" value="F:ATP binding"/>
    <property type="evidence" value="ECO:0007669"/>
    <property type="project" value="InterPro"/>
</dbReference>
<protein>
    <recommendedName>
        <fullName evidence="6">Phosphoenolpyruvate synthase</fullName>
    </recommendedName>
</protein>
<evidence type="ECO:0008006" key="6">
    <source>
        <dbReference type="Google" id="ProtNLM"/>
    </source>
</evidence>
<dbReference type="InterPro" id="IPR002192">
    <property type="entry name" value="PPDK_AMP/ATP-bd"/>
</dbReference>
<gene>
    <name evidence="4" type="ORF">LARSCL_LOCUS6064</name>
</gene>
<dbReference type="Gene3D" id="3.50.30.10">
    <property type="entry name" value="Phosphohistidine domain"/>
    <property type="match status" value="1"/>
</dbReference>
<comment type="caution">
    <text evidence="4">The sequence shown here is derived from an EMBL/GenBank/DDBJ whole genome shotgun (WGS) entry which is preliminary data.</text>
</comment>
<dbReference type="SUPFAM" id="SSF56059">
    <property type="entry name" value="Glutathione synthetase ATP-binding domain-like"/>
    <property type="match status" value="1"/>
</dbReference>
<evidence type="ECO:0000259" key="3">
    <source>
        <dbReference type="Pfam" id="PF01326"/>
    </source>
</evidence>
<dbReference type="InterPro" id="IPR036637">
    <property type="entry name" value="Phosphohistidine_dom_sf"/>
</dbReference>
<proteinExistence type="inferred from homology"/>
<dbReference type="AlphaFoldDB" id="A0AAV1ZJF0"/>
<evidence type="ECO:0000313" key="4">
    <source>
        <dbReference type="EMBL" id="CAL1271863.1"/>
    </source>
</evidence>
<dbReference type="Pfam" id="PF01326">
    <property type="entry name" value="PPDK_N"/>
    <property type="match status" value="1"/>
</dbReference>
<evidence type="ECO:0000313" key="5">
    <source>
        <dbReference type="Proteomes" id="UP001497382"/>
    </source>
</evidence>
<dbReference type="Pfam" id="PF00391">
    <property type="entry name" value="PEP-utilizers"/>
    <property type="match status" value="1"/>
</dbReference>
<dbReference type="InterPro" id="IPR051549">
    <property type="entry name" value="PEP_Utilizing_Enz"/>
</dbReference>
<dbReference type="PANTHER" id="PTHR43615:SF1">
    <property type="entry name" value="PPDK_N DOMAIN-CONTAINING PROTEIN"/>
    <property type="match status" value="1"/>
</dbReference>
<dbReference type="EMBL" id="CAXIEN010000057">
    <property type="protein sequence ID" value="CAL1271863.1"/>
    <property type="molecule type" value="Genomic_DNA"/>
</dbReference>
<dbReference type="GO" id="GO:0016301">
    <property type="term" value="F:kinase activity"/>
    <property type="evidence" value="ECO:0007669"/>
    <property type="project" value="InterPro"/>
</dbReference>
<dbReference type="Proteomes" id="UP001497382">
    <property type="component" value="Unassembled WGS sequence"/>
</dbReference>
<keyword evidence="5" id="KW-1185">Reference proteome</keyword>
<feature type="domain" description="Pyruvate phosphate dikinase AMP/ATP-binding" evidence="3">
    <location>
        <begin position="3"/>
        <end position="78"/>
    </location>
</feature>
<reference evidence="4 5" key="1">
    <citation type="submission" date="2024-04" db="EMBL/GenBank/DDBJ databases">
        <authorList>
            <person name="Rising A."/>
            <person name="Reimegard J."/>
            <person name="Sonavane S."/>
            <person name="Akerstrom W."/>
            <person name="Nylinder S."/>
            <person name="Hedman E."/>
            <person name="Kallberg Y."/>
        </authorList>
    </citation>
    <scope>NUCLEOTIDE SEQUENCE [LARGE SCALE GENOMIC DNA]</scope>
</reference>
<feature type="domain" description="PEP-utilising enzyme mobile" evidence="2">
    <location>
        <begin position="566"/>
        <end position="636"/>
    </location>
</feature>
<evidence type="ECO:0000259" key="2">
    <source>
        <dbReference type="Pfam" id="PF00391"/>
    </source>
</evidence>
<dbReference type="PANTHER" id="PTHR43615">
    <property type="entry name" value="PHOSPHOENOLPYRUVATE SYNTHASE-RELATED"/>
    <property type="match status" value="1"/>
</dbReference>
<name>A0AAV1ZJF0_9ARAC</name>
<evidence type="ECO:0000256" key="1">
    <source>
        <dbReference type="ARBA" id="ARBA00007837"/>
    </source>
</evidence>
<comment type="similarity">
    <text evidence="1">Belongs to the PEP-utilizing enzyme family.</text>
</comment>
<dbReference type="Gene3D" id="3.30.470.20">
    <property type="entry name" value="ATP-grasp fold, B domain"/>
    <property type="match status" value="1"/>
</dbReference>
<dbReference type="InterPro" id="IPR008279">
    <property type="entry name" value="PEP-util_enz_mobile_dom"/>
</dbReference>
<accession>A0AAV1ZJF0</accession>
<dbReference type="SUPFAM" id="SSF52009">
    <property type="entry name" value="Phosphohistidine domain"/>
    <property type="match status" value="1"/>
</dbReference>